<proteinExistence type="predicted"/>
<dbReference type="AlphaFoldDB" id="A0AAV7QZ54"/>
<reference evidence="2" key="1">
    <citation type="journal article" date="2022" name="bioRxiv">
        <title>Sequencing and chromosome-scale assembly of the giantPleurodeles waltlgenome.</title>
        <authorList>
            <person name="Brown T."/>
            <person name="Elewa A."/>
            <person name="Iarovenko S."/>
            <person name="Subramanian E."/>
            <person name="Araus A.J."/>
            <person name="Petzold A."/>
            <person name="Susuki M."/>
            <person name="Suzuki K.-i.T."/>
            <person name="Hayashi T."/>
            <person name="Toyoda A."/>
            <person name="Oliveira C."/>
            <person name="Osipova E."/>
            <person name="Leigh N.D."/>
            <person name="Simon A."/>
            <person name="Yun M.H."/>
        </authorList>
    </citation>
    <scope>NUCLEOTIDE SEQUENCE</scope>
    <source>
        <strain evidence="2">20211129_DDA</strain>
        <tissue evidence="2">Liver</tissue>
    </source>
</reference>
<gene>
    <name evidence="2" type="ORF">NDU88_011632</name>
</gene>
<dbReference type="EMBL" id="JANPWB010000010">
    <property type="protein sequence ID" value="KAJ1145343.1"/>
    <property type="molecule type" value="Genomic_DNA"/>
</dbReference>
<accession>A0AAV7QZ54</accession>
<evidence type="ECO:0000256" key="1">
    <source>
        <dbReference type="SAM" id="MobiDB-lite"/>
    </source>
</evidence>
<feature type="region of interest" description="Disordered" evidence="1">
    <location>
        <begin position="111"/>
        <end position="199"/>
    </location>
</feature>
<protein>
    <submittedName>
        <fullName evidence="2">Uncharacterized protein</fullName>
    </submittedName>
</protein>
<dbReference type="Proteomes" id="UP001066276">
    <property type="component" value="Chromosome 6"/>
</dbReference>
<organism evidence="2 3">
    <name type="scientific">Pleurodeles waltl</name>
    <name type="common">Iberian ribbed newt</name>
    <dbReference type="NCBI Taxonomy" id="8319"/>
    <lineage>
        <taxon>Eukaryota</taxon>
        <taxon>Metazoa</taxon>
        <taxon>Chordata</taxon>
        <taxon>Craniata</taxon>
        <taxon>Vertebrata</taxon>
        <taxon>Euteleostomi</taxon>
        <taxon>Amphibia</taxon>
        <taxon>Batrachia</taxon>
        <taxon>Caudata</taxon>
        <taxon>Salamandroidea</taxon>
        <taxon>Salamandridae</taxon>
        <taxon>Pleurodelinae</taxon>
        <taxon>Pleurodeles</taxon>
    </lineage>
</organism>
<feature type="compositionally biased region" description="Low complexity" evidence="1">
    <location>
        <begin position="171"/>
        <end position="182"/>
    </location>
</feature>
<evidence type="ECO:0000313" key="2">
    <source>
        <dbReference type="EMBL" id="KAJ1145343.1"/>
    </source>
</evidence>
<keyword evidence="3" id="KW-1185">Reference proteome</keyword>
<evidence type="ECO:0000313" key="3">
    <source>
        <dbReference type="Proteomes" id="UP001066276"/>
    </source>
</evidence>
<sequence length="232" mass="24954">MPLVSPGQTRHCYLHRCSSSLHPCAHGISEAPRQCPTAHKFSHRLTLRPVFWLLNVIRHLQNPLPLLPPQAQRRCPVGRFRKTECSPGAAHATYCFRGSLYLPVSTAPAGSALTSGPPPGHAAPRSRLLGCPGAAPAHRHPQDHPASCCLRRDPRRPGAALSRAPLPDRAPGPSLSAPSGAPRQAPPTGPSAGRAVPSSSWALGHKPLVSPPVPHRHLQAFYRSWQLRLALK</sequence>
<name>A0AAV7QZ54_PLEWA</name>
<comment type="caution">
    <text evidence="2">The sequence shown here is derived from an EMBL/GenBank/DDBJ whole genome shotgun (WGS) entry which is preliminary data.</text>
</comment>